<evidence type="ECO:0000256" key="1">
    <source>
        <dbReference type="SAM" id="Coils"/>
    </source>
</evidence>
<dbReference type="AlphaFoldDB" id="A0AAE0KX50"/>
<feature type="compositionally biased region" description="Polar residues" evidence="2">
    <location>
        <begin position="325"/>
        <end position="336"/>
    </location>
</feature>
<reference evidence="4 5" key="1">
    <citation type="journal article" date="2015" name="Genome Biol. Evol.">
        <title>Comparative Genomics of a Bacterivorous Green Alga Reveals Evolutionary Causalities and Consequences of Phago-Mixotrophic Mode of Nutrition.</title>
        <authorList>
            <person name="Burns J.A."/>
            <person name="Paasch A."/>
            <person name="Narechania A."/>
            <person name="Kim E."/>
        </authorList>
    </citation>
    <scope>NUCLEOTIDE SEQUENCE [LARGE SCALE GENOMIC DNA]</scope>
    <source>
        <strain evidence="4 5">PLY_AMNH</strain>
    </source>
</reference>
<feature type="transmembrane region" description="Helical" evidence="3">
    <location>
        <begin position="374"/>
        <end position="397"/>
    </location>
</feature>
<proteinExistence type="predicted"/>
<evidence type="ECO:0000313" key="4">
    <source>
        <dbReference type="EMBL" id="KAK3264048.1"/>
    </source>
</evidence>
<dbReference type="EMBL" id="LGRX02014825">
    <property type="protein sequence ID" value="KAK3264048.1"/>
    <property type="molecule type" value="Genomic_DNA"/>
</dbReference>
<feature type="transmembrane region" description="Helical" evidence="3">
    <location>
        <begin position="409"/>
        <end position="428"/>
    </location>
</feature>
<keyword evidence="3" id="KW-0472">Membrane</keyword>
<evidence type="ECO:0000256" key="2">
    <source>
        <dbReference type="SAM" id="MobiDB-lite"/>
    </source>
</evidence>
<feature type="compositionally biased region" description="Basic and acidic residues" evidence="2">
    <location>
        <begin position="314"/>
        <end position="323"/>
    </location>
</feature>
<feature type="region of interest" description="Disordered" evidence="2">
    <location>
        <begin position="302"/>
        <end position="336"/>
    </location>
</feature>
<protein>
    <submittedName>
        <fullName evidence="4">Uncharacterized protein</fullName>
    </submittedName>
</protein>
<evidence type="ECO:0000313" key="5">
    <source>
        <dbReference type="Proteomes" id="UP001190700"/>
    </source>
</evidence>
<keyword evidence="5" id="KW-1185">Reference proteome</keyword>
<evidence type="ECO:0000256" key="3">
    <source>
        <dbReference type="SAM" id="Phobius"/>
    </source>
</evidence>
<sequence>MDAVSGHRKGDQRPQVSDFVEREQLLQELASIREERDALIEHASQSVDIESESQNVENTLLNLLKTVSNEREARRAAEEELEEARQALEEERVGAYNERQQLLDTHAEAAAVHSNNLKQAMAIIADLRKALERSMDRSQEVEHVTQTAYVDGAADVVHRLKGSLLNFTAAQEAFHDPNLLGVVADAVKISVKHLSNCFMESLGEEAAGVLQTALQASLVHPLMRILPELAARMHPPPKAGEATPSIGPMSSEMKKKFVIWLAIERQRRQNAESTLSAASEALARSESSRMEATKRWLDAVQTIELNSDPPPQLRGDEEPEKRSSHTSSITGREQGNLPISVSASASKLSETSLSKDDGLLTAKENSPPAPVVTMFPAIMNVLSTLLRLVVVSLAAGYRKLFSPRSSGPSALEIAVPVILCMLIFFQSWF</sequence>
<keyword evidence="3" id="KW-0812">Transmembrane</keyword>
<dbReference type="Proteomes" id="UP001190700">
    <property type="component" value="Unassembled WGS sequence"/>
</dbReference>
<organism evidence="4 5">
    <name type="scientific">Cymbomonas tetramitiformis</name>
    <dbReference type="NCBI Taxonomy" id="36881"/>
    <lineage>
        <taxon>Eukaryota</taxon>
        <taxon>Viridiplantae</taxon>
        <taxon>Chlorophyta</taxon>
        <taxon>Pyramimonadophyceae</taxon>
        <taxon>Pyramimonadales</taxon>
        <taxon>Pyramimonadaceae</taxon>
        <taxon>Cymbomonas</taxon>
    </lineage>
</organism>
<feature type="coiled-coil region" evidence="1">
    <location>
        <begin position="22"/>
        <end position="137"/>
    </location>
</feature>
<accession>A0AAE0KX50</accession>
<comment type="caution">
    <text evidence="4">The sequence shown here is derived from an EMBL/GenBank/DDBJ whole genome shotgun (WGS) entry which is preliminary data.</text>
</comment>
<gene>
    <name evidence="4" type="ORF">CYMTET_27179</name>
</gene>
<name>A0AAE0KX50_9CHLO</name>
<keyword evidence="3" id="KW-1133">Transmembrane helix</keyword>
<keyword evidence="1" id="KW-0175">Coiled coil</keyword>